<evidence type="ECO:0000256" key="1">
    <source>
        <dbReference type="SAM" id="MobiDB-lite"/>
    </source>
</evidence>
<dbReference type="AlphaFoldDB" id="A0A6L8W2D3"/>
<feature type="compositionally biased region" description="Basic and acidic residues" evidence="1">
    <location>
        <begin position="163"/>
        <end position="172"/>
    </location>
</feature>
<evidence type="ECO:0000313" key="3">
    <source>
        <dbReference type="Proteomes" id="UP000476030"/>
    </source>
</evidence>
<gene>
    <name evidence="2" type="ORF">GQE98_01020</name>
</gene>
<accession>A0A6L8W2D3</accession>
<name>A0A6L8W2D3_9PROT</name>
<protein>
    <submittedName>
        <fullName evidence="2">DUF721 domain-containing protein</fullName>
    </submittedName>
</protein>
<organism evidence="2 3">
    <name type="scientific">Sneathiella litorea</name>
    <dbReference type="NCBI Taxonomy" id="2606216"/>
    <lineage>
        <taxon>Bacteria</taxon>
        <taxon>Pseudomonadati</taxon>
        <taxon>Pseudomonadota</taxon>
        <taxon>Alphaproteobacteria</taxon>
        <taxon>Sneathiellales</taxon>
        <taxon>Sneathiellaceae</taxon>
        <taxon>Sneathiella</taxon>
    </lineage>
</organism>
<dbReference type="InterPro" id="IPR010593">
    <property type="entry name" value="DUF1159"/>
</dbReference>
<dbReference type="Pfam" id="PF05258">
    <property type="entry name" value="DciA"/>
    <property type="match status" value="1"/>
</dbReference>
<dbReference type="EMBL" id="WTUW01000001">
    <property type="protein sequence ID" value="MZR29205.1"/>
    <property type="molecule type" value="Genomic_DNA"/>
</dbReference>
<dbReference type="PIRSF" id="PIRSF032064">
    <property type="entry name" value="UCP032064"/>
    <property type="match status" value="1"/>
</dbReference>
<feature type="region of interest" description="Disordered" evidence="1">
    <location>
        <begin position="150"/>
        <end position="172"/>
    </location>
</feature>
<dbReference type="Proteomes" id="UP000476030">
    <property type="component" value="Unassembled WGS sequence"/>
</dbReference>
<comment type="caution">
    <text evidence="2">The sequence shown here is derived from an EMBL/GenBank/DDBJ whole genome shotgun (WGS) entry which is preliminary data.</text>
</comment>
<dbReference type="RefSeq" id="WP_161313694.1">
    <property type="nucleotide sequence ID" value="NZ_WTUW01000001.1"/>
</dbReference>
<keyword evidence="3" id="KW-1185">Reference proteome</keyword>
<evidence type="ECO:0000313" key="2">
    <source>
        <dbReference type="EMBL" id="MZR29205.1"/>
    </source>
</evidence>
<proteinExistence type="predicted"/>
<reference evidence="2 3" key="1">
    <citation type="submission" date="2019-12" db="EMBL/GenBank/DDBJ databases">
        <title>Snethiella sp. nov. sp. isolated from sea sand.</title>
        <authorList>
            <person name="Kim J."/>
            <person name="Jeong S.E."/>
            <person name="Jung H.S."/>
            <person name="Jeon C.O."/>
        </authorList>
    </citation>
    <scope>NUCLEOTIDE SEQUENCE [LARGE SCALE GENOMIC DNA]</scope>
    <source>
        <strain evidence="2 3">DP05</strain>
    </source>
</reference>
<dbReference type="InterPro" id="IPR007922">
    <property type="entry name" value="DciA-like"/>
</dbReference>
<sequence length="172" mass="19284">MRQTKANAGPRAIASLIGKSSRAALVKRGFAQADILTHWSSIVGPNLANFSSPEKLSYSRQSNKDATLRIRVAPGWAPEFQHFEPLLIERINSFFGYRAVSRLQLFQAPVQKSKTKKSEPPRPLTEQEKDWITKVLVDVSEPALKKRLEGVATSMLNARNKTQKRDDPDEAD</sequence>